<evidence type="ECO:0000256" key="1">
    <source>
        <dbReference type="SAM" id="MobiDB-lite"/>
    </source>
</evidence>
<feature type="region of interest" description="Disordered" evidence="1">
    <location>
        <begin position="1"/>
        <end position="130"/>
    </location>
</feature>
<sequence>MSSTRPTKALAKRTSQKSSDPEARAKPTGQKGEANPSKAKPAKAKPSKAKPARAKPSKPAKAISKAKPSKAKPSKARPAKAKPSKAKPSKPAKAIGKAKPSKPAKAKPSKAKPGATTSKSTTAAKANKSGLQSLHIKEFQDAFLGELYFQAEKLDERHLAALQRPFLWWHDVDHSFYEVELQMRGVMARFLALVSLNRPVGGESLPYDVQQVLTAVTFIDTYIHQGEIIVPETANPQTVLADACRSALKLHERDPRPILPRVPEMQYFHEGWRAILPDATIDLGDREAFEQLAATCTELTVLANYVYSALRKCGRNLLPAIEKLLPTLLPADQLLWMHALDAFPSDAQVIGLYERTIAATESVFVKQEIGRYLERVRDGVETTGFEM</sequence>
<feature type="compositionally biased region" description="Low complexity" evidence="1">
    <location>
        <begin position="111"/>
        <end position="129"/>
    </location>
</feature>
<feature type="compositionally biased region" description="Basic residues" evidence="1">
    <location>
        <begin position="40"/>
        <end position="58"/>
    </location>
</feature>
<reference evidence="2" key="1">
    <citation type="journal article" date="2018" name="J. Ind. Microbiol. Biotechnol.">
        <title>Genome mining reveals uncommon alkylpyrones as type III PKS products from myxobacteria.</title>
        <authorList>
            <person name="Hug J.J."/>
            <person name="Panter F."/>
            <person name="Krug D."/>
            <person name="Muller R."/>
        </authorList>
    </citation>
    <scope>NUCLEOTIDE SEQUENCE</scope>
    <source>
        <strain evidence="2">MNa3063</strain>
    </source>
</reference>
<name>A0A3S5GYP4_9BACT</name>
<dbReference type="EMBL" id="MH969426">
    <property type="protein sequence ID" value="AYM54568.1"/>
    <property type="molecule type" value="Genomic_DNA"/>
</dbReference>
<accession>A0A3S5GYP4</accession>
<proteinExistence type="predicted"/>
<feature type="compositionally biased region" description="Basic residues" evidence="1">
    <location>
        <begin position="99"/>
        <end position="110"/>
    </location>
</feature>
<evidence type="ECO:0000313" key="2">
    <source>
        <dbReference type="EMBL" id="AYM54568.1"/>
    </source>
</evidence>
<feature type="compositionally biased region" description="Basic residues" evidence="1">
    <location>
        <begin position="67"/>
        <end position="90"/>
    </location>
</feature>
<organism evidence="2">
    <name type="scientific">Nannocystis exedens</name>
    <dbReference type="NCBI Taxonomy" id="54"/>
    <lineage>
        <taxon>Bacteria</taxon>
        <taxon>Pseudomonadati</taxon>
        <taxon>Myxococcota</taxon>
        <taxon>Polyangia</taxon>
        <taxon>Nannocystales</taxon>
        <taxon>Nannocystaceae</taxon>
        <taxon>Nannocystis</taxon>
    </lineage>
</organism>
<dbReference type="AlphaFoldDB" id="A0A3S5GYP4"/>
<protein>
    <submittedName>
        <fullName evidence="2">Uncharacterized protein</fullName>
    </submittedName>
</protein>